<evidence type="ECO:0000259" key="2">
    <source>
        <dbReference type="Pfam" id="PF25979"/>
    </source>
</evidence>
<dbReference type="Pfam" id="PF25979">
    <property type="entry name" value="DUF7998"/>
    <property type="match status" value="1"/>
</dbReference>
<organism evidence="3 4">
    <name type="scientific">Halopenitus persicus</name>
    <dbReference type="NCBI Taxonomy" id="1048396"/>
    <lineage>
        <taxon>Archaea</taxon>
        <taxon>Methanobacteriati</taxon>
        <taxon>Methanobacteriota</taxon>
        <taxon>Stenosarchaea group</taxon>
        <taxon>Halobacteria</taxon>
        <taxon>Halobacteriales</taxon>
        <taxon>Haloferacaceae</taxon>
        <taxon>Halopenitus</taxon>
    </lineage>
</organism>
<reference evidence="4" key="1">
    <citation type="submission" date="2016-10" db="EMBL/GenBank/DDBJ databases">
        <authorList>
            <person name="Varghese N."/>
            <person name="Submissions S."/>
        </authorList>
    </citation>
    <scope>NUCLEOTIDE SEQUENCE [LARGE SCALE GENOMIC DNA]</scope>
    <source>
        <strain evidence="4">DC30,IBRC 10041,KCTC 4046</strain>
    </source>
</reference>
<dbReference type="GeneID" id="43838520"/>
<keyword evidence="4" id="KW-1185">Reference proteome</keyword>
<dbReference type="EMBL" id="FNPC01000009">
    <property type="protein sequence ID" value="SDY75807.1"/>
    <property type="molecule type" value="Genomic_DNA"/>
</dbReference>
<feature type="compositionally biased region" description="Polar residues" evidence="1">
    <location>
        <begin position="182"/>
        <end position="200"/>
    </location>
</feature>
<feature type="domain" description="DUF7998" evidence="2">
    <location>
        <begin position="15"/>
        <end position="163"/>
    </location>
</feature>
<dbReference type="Proteomes" id="UP000199079">
    <property type="component" value="Unassembled WGS sequence"/>
</dbReference>
<gene>
    <name evidence="3" type="ORF">SAMN05216564_10991</name>
</gene>
<dbReference type="RefSeq" id="WP_021073647.1">
    <property type="nucleotide sequence ID" value="NZ_FNPC01000009.1"/>
</dbReference>
<dbReference type="AlphaFoldDB" id="A0A1H3MGG0"/>
<evidence type="ECO:0000256" key="1">
    <source>
        <dbReference type="SAM" id="MobiDB-lite"/>
    </source>
</evidence>
<proteinExistence type="predicted"/>
<dbReference type="InterPro" id="IPR058311">
    <property type="entry name" value="DUF7998"/>
</dbReference>
<protein>
    <recommendedName>
        <fullName evidence="2">DUF7998 domain-containing protein</fullName>
    </recommendedName>
</protein>
<accession>A0A1H3MGG0</accession>
<feature type="region of interest" description="Disordered" evidence="1">
    <location>
        <begin position="161"/>
        <end position="200"/>
    </location>
</feature>
<feature type="compositionally biased region" description="Acidic residues" evidence="1">
    <location>
        <begin position="161"/>
        <end position="173"/>
    </location>
</feature>
<evidence type="ECO:0000313" key="3">
    <source>
        <dbReference type="EMBL" id="SDY75807.1"/>
    </source>
</evidence>
<name>A0A1H3MGG0_9EURY</name>
<dbReference type="OrthoDB" id="169375at2157"/>
<evidence type="ECO:0000313" key="4">
    <source>
        <dbReference type="Proteomes" id="UP000199079"/>
    </source>
</evidence>
<sequence>MAGFPSPFGGDDDDLFDDEDAFVPDHIPRPGRFLQGHDVLTGEDHVAFHRITHDCFEERKVYDMTFNYNLARLNLDTRHPGAGYRYAEEADDPDVLRAEFTPTTPFCPQTHTLTMGSFRAWNGLSDRHEYDLVRVRADRMHHQSEAINEQLEELEERYLETGDETVVPEDADDIGSNPMERSMQQEGPSRGSAGNSEAPF</sequence>